<keyword evidence="3" id="KW-1185">Reference proteome</keyword>
<name>A0ABQ2N7D7_9ACTN</name>
<evidence type="ECO:0000313" key="3">
    <source>
        <dbReference type="Proteomes" id="UP000655410"/>
    </source>
</evidence>
<reference evidence="3" key="1">
    <citation type="journal article" date="2019" name="Int. J. Syst. Evol. Microbiol.">
        <title>The Global Catalogue of Microorganisms (GCM) 10K type strain sequencing project: providing services to taxonomists for standard genome sequencing and annotation.</title>
        <authorList>
            <consortium name="The Broad Institute Genomics Platform"/>
            <consortium name="The Broad Institute Genome Sequencing Center for Infectious Disease"/>
            <person name="Wu L."/>
            <person name="Ma J."/>
        </authorList>
    </citation>
    <scope>NUCLEOTIDE SEQUENCE [LARGE SCALE GENOMIC DNA]</scope>
    <source>
        <strain evidence="3">CGMCC 4.7371</strain>
    </source>
</reference>
<evidence type="ECO:0000256" key="1">
    <source>
        <dbReference type="SAM" id="MobiDB-lite"/>
    </source>
</evidence>
<evidence type="ECO:0000313" key="2">
    <source>
        <dbReference type="EMBL" id="GGO86583.1"/>
    </source>
</evidence>
<proteinExistence type="predicted"/>
<gene>
    <name evidence="2" type="ORF">GCM10011584_09250</name>
</gene>
<dbReference type="Proteomes" id="UP000655410">
    <property type="component" value="Unassembled WGS sequence"/>
</dbReference>
<feature type="region of interest" description="Disordered" evidence="1">
    <location>
        <begin position="1"/>
        <end position="20"/>
    </location>
</feature>
<comment type="caution">
    <text evidence="2">The sequence shown here is derived from an EMBL/GenBank/DDBJ whole genome shotgun (WGS) entry which is preliminary data.</text>
</comment>
<accession>A0ABQ2N7D7</accession>
<protein>
    <submittedName>
        <fullName evidence="2">Uncharacterized protein</fullName>
    </submittedName>
</protein>
<sequence length="173" mass="18030">MSYSTVTLTGTVTSPSGDPTRSNLSVLANVERVVDATDNVILAGAVTIRPDNTGAFSVVLPATDDVSLTPTGFQYRLLGPHGIDESFYLPASLGTVDLADLITVAPAPIPAESLTDATVRALIDNPTSGVRASLFGTYVTFERSDTGAPMTGGHITVKVDPATHEITDIVWEA</sequence>
<organism evidence="2 3">
    <name type="scientific">Nocardioides phosphati</name>
    <dbReference type="NCBI Taxonomy" id="1867775"/>
    <lineage>
        <taxon>Bacteria</taxon>
        <taxon>Bacillati</taxon>
        <taxon>Actinomycetota</taxon>
        <taxon>Actinomycetes</taxon>
        <taxon>Propionibacteriales</taxon>
        <taxon>Nocardioidaceae</taxon>
        <taxon>Nocardioides</taxon>
    </lineage>
</organism>
<dbReference type="EMBL" id="BMNI01000001">
    <property type="protein sequence ID" value="GGO86583.1"/>
    <property type="molecule type" value="Genomic_DNA"/>
</dbReference>